<accession>C5BYK2</accession>
<dbReference type="NCBIfam" id="TIGR03624">
    <property type="entry name" value="putative hydrolase"/>
    <property type="match status" value="1"/>
</dbReference>
<dbReference type="InterPro" id="IPR042271">
    <property type="entry name" value="Zinicin_2_N"/>
</dbReference>
<dbReference type="PANTHER" id="PTHR39420:SF1">
    <property type="entry name" value="HYDROLASE"/>
    <property type="match status" value="1"/>
</dbReference>
<dbReference type="InterPro" id="IPR018766">
    <property type="entry name" value="Zinicin_2"/>
</dbReference>
<dbReference type="AlphaFoldDB" id="C5BYK2"/>
<protein>
    <recommendedName>
        <fullName evidence="3">Coenzyme F420 biosynthesis-associated protein</fullName>
    </recommendedName>
</protein>
<dbReference type="Pfam" id="PF10103">
    <property type="entry name" value="Zincin_2"/>
    <property type="match status" value="1"/>
</dbReference>
<dbReference type="EMBL" id="CP001618">
    <property type="protein sequence ID" value="ACQ78960.1"/>
    <property type="molecule type" value="Genomic_DNA"/>
</dbReference>
<sequence>MQPEDAIDGDAGRAAIDWDAAARRAARVVRAGPPIDRPGLDALVSSLREAAADAPAYVAEVTRLPDAARAVESGTVLVLDRPRWAASAVDTFRTLTDGLLPATKMPGGATLAGEQVGLLLALLATRVLGQYDPYARPASAERPGRLVLVAPNVLHVQRQLGADPQDFHLWVCLHEQTHAVQFAAAPWLADHLAEQIREIVGALADVPAQGRRLGDLLRGVRRVLEGPGESDDDDAPSSATPSLLEAVLEQPEQERMDHVLATMSLLEGHADVVMDAVGPRVIPSVATIRASFEKRRDTRGTDLLIRRLLGMDAKLLQYRQGAAFVRGVLDRVGHDGLAAVWATPDHLPTPAEILAPEAWVARVHG</sequence>
<dbReference type="KEGG" id="bcv:Bcav_0699"/>
<name>C5BYK2_BEUC1</name>
<dbReference type="OrthoDB" id="142939at2"/>
<dbReference type="Gene3D" id="1.20.150.30">
    <property type="entry name" value="Zincin-like metallopeptidase, N-terminal domain"/>
    <property type="match status" value="1"/>
</dbReference>
<organism evidence="1 2">
    <name type="scientific">Beutenbergia cavernae (strain ATCC BAA-8 / DSM 12333 / CCUG 43141 / JCM 11478 / NBRC 16432 / NCIMB 13614 / HKI 0122)</name>
    <dbReference type="NCBI Taxonomy" id="471853"/>
    <lineage>
        <taxon>Bacteria</taxon>
        <taxon>Bacillati</taxon>
        <taxon>Actinomycetota</taxon>
        <taxon>Actinomycetes</taxon>
        <taxon>Micrococcales</taxon>
        <taxon>Beutenbergiaceae</taxon>
        <taxon>Beutenbergia</taxon>
    </lineage>
</organism>
<dbReference type="Proteomes" id="UP000007962">
    <property type="component" value="Chromosome"/>
</dbReference>
<dbReference type="RefSeq" id="WP_012725740.1">
    <property type="nucleotide sequence ID" value="NC_012669.1"/>
</dbReference>
<evidence type="ECO:0008006" key="3">
    <source>
        <dbReference type="Google" id="ProtNLM"/>
    </source>
</evidence>
<gene>
    <name evidence="1" type="ordered locus">Bcav_0699</name>
</gene>
<reference evidence="1 2" key="1">
    <citation type="journal article" date="2009" name="Stand. Genomic Sci.">
        <title>Complete genome sequence of Beutenbergia cavernae type strain (HKI 0122).</title>
        <authorList>
            <person name="Land M."/>
            <person name="Pukall R."/>
            <person name="Abt B."/>
            <person name="Goker M."/>
            <person name="Rohde M."/>
            <person name="Glavina Del Rio T."/>
            <person name="Tice H."/>
            <person name="Copeland A."/>
            <person name="Cheng J.F."/>
            <person name="Lucas S."/>
            <person name="Chen F."/>
            <person name="Nolan M."/>
            <person name="Bruce D."/>
            <person name="Goodwin L."/>
            <person name="Pitluck S."/>
            <person name="Ivanova N."/>
            <person name="Mavromatis K."/>
            <person name="Ovchinnikova G."/>
            <person name="Pati A."/>
            <person name="Chen A."/>
            <person name="Palaniappan K."/>
            <person name="Hauser L."/>
            <person name="Chang Y.J."/>
            <person name="Jefferies C.C."/>
            <person name="Saunders E."/>
            <person name="Brettin T."/>
            <person name="Detter J.C."/>
            <person name="Han C."/>
            <person name="Chain P."/>
            <person name="Bristow J."/>
            <person name="Eisen J.A."/>
            <person name="Markowitz V."/>
            <person name="Hugenholtz P."/>
            <person name="Kyrpides N.C."/>
            <person name="Klenk H.P."/>
            <person name="Lapidus A."/>
        </authorList>
    </citation>
    <scope>NUCLEOTIDE SEQUENCE [LARGE SCALE GENOMIC DNA]</scope>
    <source>
        <strain evidence="2">ATCC BAA-8 / DSM 12333 / NBRC 16432</strain>
    </source>
</reference>
<evidence type="ECO:0000313" key="2">
    <source>
        <dbReference type="Proteomes" id="UP000007962"/>
    </source>
</evidence>
<dbReference type="NCBIfam" id="TIGR03883">
    <property type="entry name" value="DUF2342_F420"/>
    <property type="match status" value="1"/>
</dbReference>
<dbReference type="PANTHER" id="PTHR39420">
    <property type="match status" value="1"/>
</dbReference>
<dbReference type="InterPro" id="IPR022454">
    <property type="entry name" value="CHP03883_F420-assoc"/>
</dbReference>
<proteinExistence type="predicted"/>
<dbReference type="HOGENOM" id="CLU_059556_0_0_11"/>
<evidence type="ECO:0000313" key="1">
    <source>
        <dbReference type="EMBL" id="ACQ78960.1"/>
    </source>
</evidence>
<dbReference type="SUPFAM" id="SSF55486">
    <property type="entry name" value="Metalloproteases ('zincins'), catalytic domain"/>
    <property type="match status" value="1"/>
</dbReference>
<dbReference type="STRING" id="471853.Bcav_0699"/>
<keyword evidence="2" id="KW-1185">Reference proteome</keyword>
<dbReference type="eggNOG" id="COG5282">
    <property type="taxonomic scope" value="Bacteria"/>
</dbReference>